<dbReference type="InterPro" id="IPR043968">
    <property type="entry name" value="SGNH"/>
</dbReference>
<accession>A0A399IY10</accession>
<sequence length="68" mass="7628">MAVIPQDYFCDEESCDLFDPETGEILYRDGDHLSPVGSRYLIDQVNQRQDLVAFIQSAHQAKAAPATQ</sequence>
<dbReference type="EMBL" id="QWJJ01000012">
    <property type="protein sequence ID" value="RII38068.1"/>
    <property type="molecule type" value="Genomic_DNA"/>
</dbReference>
<protein>
    <recommendedName>
        <fullName evidence="1">SGNH domain-containing protein</fullName>
    </recommendedName>
</protein>
<reference evidence="2 3" key="1">
    <citation type="submission" date="2018-08" db="EMBL/GenBank/DDBJ databases">
        <title>Pseudooceanicola sediminis CY03 in the family Rhodobacteracea.</title>
        <authorList>
            <person name="Zhang Y.-J."/>
        </authorList>
    </citation>
    <scope>NUCLEOTIDE SEQUENCE [LARGE SCALE GENOMIC DNA]</scope>
    <source>
        <strain evidence="2 3">CY03</strain>
    </source>
</reference>
<comment type="caution">
    <text evidence="2">The sequence shown here is derived from an EMBL/GenBank/DDBJ whole genome shotgun (WGS) entry which is preliminary data.</text>
</comment>
<dbReference type="Proteomes" id="UP000265848">
    <property type="component" value="Unassembled WGS sequence"/>
</dbReference>
<proteinExistence type="predicted"/>
<dbReference type="AlphaFoldDB" id="A0A399IY10"/>
<evidence type="ECO:0000313" key="3">
    <source>
        <dbReference type="Proteomes" id="UP000265848"/>
    </source>
</evidence>
<gene>
    <name evidence="2" type="ORF">DL237_14100</name>
</gene>
<organism evidence="2 3">
    <name type="scientific">Pseudooceanicola sediminis</name>
    <dbReference type="NCBI Taxonomy" id="2211117"/>
    <lineage>
        <taxon>Bacteria</taxon>
        <taxon>Pseudomonadati</taxon>
        <taxon>Pseudomonadota</taxon>
        <taxon>Alphaproteobacteria</taxon>
        <taxon>Rhodobacterales</taxon>
        <taxon>Paracoccaceae</taxon>
        <taxon>Pseudooceanicola</taxon>
    </lineage>
</organism>
<dbReference type="Pfam" id="PF19040">
    <property type="entry name" value="SGNH"/>
    <property type="match status" value="1"/>
</dbReference>
<feature type="domain" description="SGNH" evidence="1">
    <location>
        <begin position="5"/>
        <end position="45"/>
    </location>
</feature>
<evidence type="ECO:0000259" key="1">
    <source>
        <dbReference type="Pfam" id="PF19040"/>
    </source>
</evidence>
<evidence type="ECO:0000313" key="2">
    <source>
        <dbReference type="EMBL" id="RII38068.1"/>
    </source>
</evidence>
<name>A0A399IY10_9RHOB</name>
<keyword evidence="3" id="KW-1185">Reference proteome</keyword>